<reference evidence="1 2" key="1">
    <citation type="submission" date="2015-10" db="EMBL/GenBank/DDBJ databases">
        <title>Genome analyses suggest a sexual origin of heterokaryosis in a supposedly ancient asexual fungus.</title>
        <authorList>
            <person name="Ropars J."/>
            <person name="Sedzielewska K."/>
            <person name="Noel J."/>
            <person name="Charron P."/>
            <person name="Farinelli L."/>
            <person name="Marton T."/>
            <person name="Kruger M."/>
            <person name="Pelin A."/>
            <person name="Brachmann A."/>
            <person name="Corradi N."/>
        </authorList>
    </citation>
    <scope>NUCLEOTIDE SEQUENCE [LARGE SCALE GENOMIC DNA]</scope>
    <source>
        <strain evidence="1 2">A4</strain>
    </source>
</reference>
<accession>A0A2I1GY90</accession>
<proteinExistence type="predicted"/>
<dbReference type="VEuPathDB" id="FungiDB:FUN_006249"/>
<sequence length="115" mass="13022">MIIGNYKIYTNNPNDPIATIWVDRQWVNGYSEDNLVDSNNCVYGPPPDCDKVYQGAIDYTRTYDFDASRFPPPGGKVTLSMDIYAHCTFDSNYQGSTSCYQGCSLNYIADYNPQK</sequence>
<dbReference type="VEuPathDB" id="FungiDB:RhiirA1_393837"/>
<dbReference type="Proteomes" id="UP000234323">
    <property type="component" value="Unassembled WGS sequence"/>
</dbReference>
<gene>
    <name evidence="1" type="ORF">RhiirA4_468735</name>
</gene>
<dbReference type="VEuPathDB" id="FungiDB:RhiirFUN_010047"/>
<keyword evidence="2" id="KW-1185">Reference proteome</keyword>
<dbReference type="AlphaFoldDB" id="A0A2I1GY90"/>
<evidence type="ECO:0000313" key="2">
    <source>
        <dbReference type="Proteomes" id="UP000234323"/>
    </source>
</evidence>
<evidence type="ECO:0000313" key="1">
    <source>
        <dbReference type="EMBL" id="PKY51599.1"/>
    </source>
</evidence>
<name>A0A2I1GY90_9GLOM</name>
<protein>
    <submittedName>
        <fullName evidence="1">Uncharacterized protein</fullName>
    </submittedName>
</protein>
<organism evidence="1 2">
    <name type="scientific">Rhizophagus irregularis</name>
    <dbReference type="NCBI Taxonomy" id="588596"/>
    <lineage>
        <taxon>Eukaryota</taxon>
        <taxon>Fungi</taxon>
        <taxon>Fungi incertae sedis</taxon>
        <taxon>Mucoromycota</taxon>
        <taxon>Glomeromycotina</taxon>
        <taxon>Glomeromycetes</taxon>
        <taxon>Glomerales</taxon>
        <taxon>Glomeraceae</taxon>
        <taxon>Rhizophagus</taxon>
    </lineage>
</organism>
<dbReference type="EMBL" id="LLXI01001049">
    <property type="protein sequence ID" value="PKY51599.1"/>
    <property type="molecule type" value="Genomic_DNA"/>
</dbReference>
<comment type="caution">
    <text evidence="1">The sequence shown here is derived from an EMBL/GenBank/DDBJ whole genome shotgun (WGS) entry which is preliminary data.</text>
</comment>